<dbReference type="InterPro" id="IPR050553">
    <property type="entry name" value="Thioredoxin_ResA/DsbE_sf"/>
</dbReference>
<dbReference type="PANTHER" id="PTHR42852">
    <property type="entry name" value="THIOL:DISULFIDE INTERCHANGE PROTEIN DSBE"/>
    <property type="match status" value="1"/>
</dbReference>
<dbReference type="RefSeq" id="WP_248412042.1">
    <property type="nucleotide sequence ID" value="NZ_JALPQF010000003.1"/>
</dbReference>
<proteinExistence type="predicted"/>
<dbReference type="Pfam" id="PF00578">
    <property type="entry name" value="AhpC-TSA"/>
    <property type="match status" value="1"/>
</dbReference>
<dbReference type="InterPro" id="IPR000866">
    <property type="entry name" value="AhpC/TSA"/>
</dbReference>
<name>A0ABT0H5Y9_9FLAO</name>
<dbReference type="CDD" id="cd02966">
    <property type="entry name" value="TlpA_like_family"/>
    <property type="match status" value="1"/>
</dbReference>
<feature type="domain" description="Thioredoxin" evidence="1">
    <location>
        <begin position="50"/>
        <end position="161"/>
    </location>
</feature>
<dbReference type="PANTHER" id="PTHR42852:SF13">
    <property type="entry name" value="PROTEIN DIPZ"/>
    <property type="match status" value="1"/>
</dbReference>
<dbReference type="PROSITE" id="PS51352">
    <property type="entry name" value="THIOREDOXIN_2"/>
    <property type="match status" value="1"/>
</dbReference>
<dbReference type="InterPro" id="IPR036249">
    <property type="entry name" value="Thioredoxin-like_sf"/>
</dbReference>
<dbReference type="Gene3D" id="3.40.30.10">
    <property type="entry name" value="Glutaredoxin"/>
    <property type="match status" value="1"/>
</dbReference>
<keyword evidence="3" id="KW-1185">Reference proteome</keyword>
<dbReference type="Proteomes" id="UP001203687">
    <property type="component" value="Unassembled WGS sequence"/>
</dbReference>
<dbReference type="InterPro" id="IPR013766">
    <property type="entry name" value="Thioredoxin_domain"/>
</dbReference>
<reference evidence="2" key="1">
    <citation type="submission" date="2022-04" db="EMBL/GenBank/DDBJ databases">
        <authorList>
            <person name="Ren T."/>
        </authorList>
    </citation>
    <scope>NUCLEOTIDE SEQUENCE</scope>
    <source>
        <strain evidence="2">F63249</strain>
    </source>
</reference>
<dbReference type="EMBL" id="JALPQF010000003">
    <property type="protein sequence ID" value="MCK8479791.1"/>
    <property type="molecule type" value="Genomic_DNA"/>
</dbReference>
<evidence type="ECO:0000313" key="3">
    <source>
        <dbReference type="Proteomes" id="UP001203687"/>
    </source>
</evidence>
<accession>A0ABT0H5Y9</accession>
<dbReference type="SUPFAM" id="SSF52833">
    <property type="entry name" value="Thioredoxin-like"/>
    <property type="match status" value="1"/>
</dbReference>
<organism evidence="2 3">
    <name type="scientific">Psychroserpens algicola</name>
    <dbReference type="NCBI Taxonomy" id="1719034"/>
    <lineage>
        <taxon>Bacteria</taxon>
        <taxon>Pseudomonadati</taxon>
        <taxon>Bacteroidota</taxon>
        <taxon>Flavobacteriia</taxon>
        <taxon>Flavobacteriales</taxon>
        <taxon>Flavobacteriaceae</taxon>
        <taxon>Psychroserpens</taxon>
    </lineage>
</organism>
<protein>
    <submittedName>
        <fullName evidence="2">TlpA family protein disulfide reductase</fullName>
    </submittedName>
</protein>
<evidence type="ECO:0000259" key="1">
    <source>
        <dbReference type="PROSITE" id="PS51352"/>
    </source>
</evidence>
<gene>
    <name evidence="2" type="ORF">MUY34_04115</name>
</gene>
<sequence>MILKIVLVTFISLVSNFMDTKEIALSAISILDEYEKINNRTQIQLTSSNYIKGDIFPKYSLKTLEGKMIDNNSFKGKYILIDFWATWCIPCVKKRPVLEEINKKFGDKIEIISISLDSEISTVQNFRKEKYRMDWNHSIKPKMINDPLIKNLVFKAYLIHT</sequence>
<comment type="caution">
    <text evidence="2">The sequence shown here is derived from an EMBL/GenBank/DDBJ whole genome shotgun (WGS) entry which is preliminary data.</text>
</comment>
<evidence type="ECO:0000313" key="2">
    <source>
        <dbReference type="EMBL" id="MCK8479791.1"/>
    </source>
</evidence>